<keyword evidence="2" id="KW-1185">Reference proteome</keyword>
<name>A0ABR4FNM3_9EURO</name>
<evidence type="ECO:0000313" key="2">
    <source>
        <dbReference type="Proteomes" id="UP001610563"/>
    </source>
</evidence>
<dbReference type="EMBL" id="JBFTWV010000165">
    <property type="protein sequence ID" value="KAL2784833.1"/>
    <property type="molecule type" value="Genomic_DNA"/>
</dbReference>
<gene>
    <name evidence="1" type="ORF">BJX66DRAFT_77397</name>
</gene>
<accession>A0ABR4FNM3</accession>
<comment type="caution">
    <text evidence="1">The sequence shown here is derived from an EMBL/GenBank/DDBJ whole genome shotgun (WGS) entry which is preliminary data.</text>
</comment>
<proteinExistence type="predicted"/>
<dbReference type="Proteomes" id="UP001610563">
    <property type="component" value="Unassembled WGS sequence"/>
</dbReference>
<organism evidence="1 2">
    <name type="scientific">Aspergillus keveii</name>
    <dbReference type="NCBI Taxonomy" id="714993"/>
    <lineage>
        <taxon>Eukaryota</taxon>
        <taxon>Fungi</taxon>
        <taxon>Dikarya</taxon>
        <taxon>Ascomycota</taxon>
        <taxon>Pezizomycotina</taxon>
        <taxon>Eurotiomycetes</taxon>
        <taxon>Eurotiomycetidae</taxon>
        <taxon>Eurotiales</taxon>
        <taxon>Aspergillaceae</taxon>
        <taxon>Aspergillus</taxon>
        <taxon>Aspergillus subgen. Nidulantes</taxon>
    </lineage>
</organism>
<sequence>MFHDSESGGWIIFRTLGQRVTFLVPWLFWSVALTKPASPDITRPSILYVLMDATRTESPLLHTLWSYVPQSP</sequence>
<reference evidence="1 2" key="1">
    <citation type="submission" date="2024-07" db="EMBL/GenBank/DDBJ databases">
        <title>Section-level genome sequencing and comparative genomics of Aspergillus sections Usti and Cavernicolus.</title>
        <authorList>
            <consortium name="Lawrence Berkeley National Laboratory"/>
            <person name="Nybo J.L."/>
            <person name="Vesth T.C."/>
            <person name="Theobald S."/>
            <person name="Frisvad J.C."/>
            <person name="Larsen T.O."/>
            <person name="Kjaerboelling I."/>
            <person name="Rothschild-Mancinelli K."/>
            <person name="Lyhne E.K."/>
            <person name="Kogle M.E."/>
            <person name="Barry K."/>
            <person name="Clum A."/>
            <person name="Na H."/>
            <person name="Ledsgaard L."/>
            <person name="Lin J."/>
            <person name="Lipzen A."/>
            <person name="Kuo A."/>
            <person name="Riley R."/>
            <person name="Mondo S."/>
            <person name="Labutti K."/>
            <person name="Haridas S."/>
            <person name="Pangalinan J."/>
            <person name="Salamov A.A."/>
            <person name="Simmons B.A."/>
            <person name="Magnuson J.K."/>
            <person name="Chen J."/>
            <person name="Drula E."/>
            <person name="Henrissat B."/>
            <person name="Wiebenga A."/>
            <person name="Lubbers R.J."/>
            <person name="Gomes A.C."/>
            <person name="Makela M.R."/>
            <person name="Stajich J."/>
            <person name="Grigoriev I.V."/>
            <person name="Mortensen U.H."/>
            <person name="De Vries R.P."/>
            <person name="Baker S.E."/>
            <person name="Andersen M.R."/>
        </authorList>
    </citation>
    <scope>NUCLEOTIDE SEQUENCE [LARGE SCALE GENOMIC DNA]</scope>
    <source>
        <strain evidence="1 2">CBS 209.92</strain>
    </source>
</reference>
<evidence type="ECO:0000313" key="1">
    <source>
        <dbReference type="EMBL" id="KAL2784833.1"/>
    </source>
</evidence>
<protein>
    <submittedName>
        <fullName evidence="1">Uncharacterized protein</fullName>
    </submittedName>
</protein>